<name>A0AA36I3X9_9DINO</name>
<gene>
    <name evidence="1" type="ORF">EVOR1521_LOCUS7850</name>
</gene>
<evidence type="ECO:0000313" key="2">
    <source>
        <dbReference type="Proteomes" id="UP001178507"/>
    </source>
</evidence>
<proteinExistence type="predicted"/>
<reference evidence="1" key="1">
    <citation type="submission" date="2023-08" db="EMBL/GenBank/DDBJ databases">
        <authorList>
            <person name="Chen Y."/>
            <person name="Shah S."/>
            <person name="Dougan E. K."/>
            <person name="Thang M."/>
            <person name="Chan C."/>
        </authorList>
    </citation>
    <scope>NUCLEOTIDE SEQUENCE</scope>
</reference>
<protein>
    <submittedName>
        <fullName evidence="1">Uncharacterized protein</fullName>
    </submittedName>
</protein>
<dbReference type="EMBL" id="CAUJNA010000649">
    <property type="protein sequence ID" value="CAJ1379675.1"/>
    <property type="molecule type" value="Genomic_DNA"/>
</dbReference>
<organism evidence="1 2">
    <name type="scientific">Effrenium voratum</name>
    <dbReference type="NCBI Taxonomy" id="2562239"/>
    <lineage>
        <taxon>Eukaryota</taxon>
        <taxon>Sar</taxon>
        <taxon>Alveolata</taxon>
        <taxon>Dinophyceae</taxon>
        <taxon>Suessiales</taxon>
        <taxon>Symbiodiniaceae</taxon>
        <taxon>Effrenium</taxon>
    </lineage>
</organism>
<accession>A0AA36I3X9</accession>
<comment type="caution">
    <text evidence="1">The sequence shown here is derived from an EMBL/GenBank/DDBJ whole genome shotgun (WGS) entry which is preliminary data.</text>
</comment>
<dbReference type="AlphaFoldDB" id="A0AA36I3X9"/>
<sequence length="117" mass="13986">MKVRFCTDSGDFSGPFEQNLGNNKLEEDFTTHWNTELRCRHMDLHDTLPAERLQDKTDDDFLVIAKAKFWVVHVSRLHNFGDTLYALDAPGLCGLQTPRRYRRWWFERKPRQHSLRH</sequence>
<keyword evidence="2" id="KW-1185">Reference proteome</keyword>
<evidence type="ECO:0000313" key="1">
    <source>
        <dbReference type="EMBL" id="CAJ1379675.1"/>
    </source>
</evidence>
<dbReference type="Proteomes" id="UP001178507">
    <property type="component" value="Unassembled WGS sequence"/>
</dbReference>